<dbReference type="InterPro" id="IPR008271">
    <property type="entry name" value="Ser/Thr_kinase_AS"/>
</dbReference>
<dbReference type="CDD" id="cd14014">
    <property type="entry name" value="STKc_PknB_like"/>
    <property type="match status" value="1"/>
</dbReference>
<evidence type="ECO:0000256" key="4">
    <source>
        <dbReference type="ARBA" id="ARBA00022777"/>
    </source>
</evidence>
<dbReference type="Proteomes" id="UP000308632">
    <property type="component" value="Unassembled WGS sequence"/>
</dbReference>
<dbReference type="GO" id="GO:0004674">
    <property type="term" value="F:protein serine/threonine kinase activity"/>
    <property type="evidence" value="ECO:0007669"/>
    <property type="project" value="UniProtKB-KW"/>
</dbReference>
<dbReference type="RefSeq" id="WP_137301045.1">
    <property type="nucleotide sequence ID" value="NZ_BMVD01000001.1"/>
</dbReference>
<dbReference type="SMART" id="SM00220">
    <property type="entry name" value="S_TKc"/>
    <property type="match status" value="1"/>
</dbReference>
<name>A0A4V6AXV9_STRGB</name>
<reference evidence="8 9" key="1">
    <citation type="submission" date="2019-04" db="EMBL/GenBank/DDBJ databases">
        <title>Streptomyces lasaliensis sp.nov., an Actinomycete isolated from soil which produces the polyether antibiotic lasalocid.</title>
        <authorList>
            <person name="Erwin G."/>
            <person name="Haber C."/>
        </authorList>
    </citation>
    <scope>NUCLEOTIDE SEQUENCE [LARGE SCALE GENOMIC DNA]</scope>
    <source>
        <strain evidence="8 9">DSM 40089</strain>
    </source>
</reference>
<evidence type="ECO:0000313" key="9">
    <source>
        <dbReference type="Proteomes" id="UP000308632"/>
    </source>
</evidence>
<gene>
    <name evidence="8" type="ORF">E4U92_16095</name>
</gene>
<feature type="compositionally biased region" description="Low complexity" evidence="6">
    <location>
        <begin position="395"/>
        <end position="421"/>
    </location>
</feature>
<feature type="domain" description="Protein kinase" evidence="7">
    <location>
        <begin position="18"/>
        <end position="268"/>
    </location>
</feature>
<dbReference type="Gene3D" id="3.30.200.20">
    <property type="entry name" value="Phosphorylase Kinase, domain 1"/>
    <property type="match status" value="1"/>
</dbReference>
<dbReference type="PROSITE" id="PS00108">
    <property type="entry name" value="PROTEIN_KINASE_ST"/>
    <property type="match status" value="1"/>
</dbReference>
<dbReference type="PANTHER" id="PTHR43671">
    <property type="entry name" value="SERINE/THREONINE-PROTEIN KINASE NEK"/>
    <property type="match status" value="1"/>
</dbReference>
<dbReference type="PROSITE" id="PS50011">
    <property type="entry name" value="PROTEIN_KINASE_DOM"/>
    <property type="match status" value="1"/>
</dbReference>
<dbReference type="AlphaFoldDB" id="A0A4V6AXV9"/>
<keyword evidence="8" id="KW-0723">Serine/threonine-protein kinase</keyword>
<feature type="region of interest" description="Disordered" evidence="6">
    <location>
        <begin position="286"/>
        <end position="306"/>
    </location>
</feature>
<sequence length="519" mass="53102">MRLRQSAWSSERVLAGRYRLDALIGSGGAADVHRGFDDRLKRPVAVKIFRTGTDVDMEERFHNEALILARLHHPGLVTVYDAGRHQGTAFLVMQLIEGPTLKDRIAAGPLSPAETVILGAGLAEALDHAHAAGIVHRDVKPSNIILDPSGRPHLTDFGISRLLDSTSRTATGALIGTAAYLAPEQVLGRQVGPAADVYALGLVLLECLTSRLEYDGVPLESAIARLHREPVLPADLPDELASLIREMTCLDERDRPSAHACARRLAGLADTLGPVAAPAAAGLTSVVPRGTAGSDPQPTHHDGPPAAGAAVAALAAGASTPAGVTTSGRTRRRLLTVGGTAAVATVMAATLAVTAGSSDQTSGDRASHTDGRSAAGTNAPATPEARTGTGRAEPSDAAPAADSSGTSGSFRSTGSSGSSSTRLRDARLDEGARVPGARPSNDHATGAASHGKDKGKDKPPTPPGRGATRGTTHAPATGTPDTSTPSESTPSTSQSPDTPPGQQDGSGQAQDVTRVKKDK</sequence>
<dbReference type="Gene3D" id="1.10.510.10">
    <property type="entry name" value="Transferase(Phosphotransferase) domain 1"/>
    <property type="match status" value="1"/>
</dbReference>
<keyword evidence="3" id="KW-0547">Nucleotide-binding</keyword>
<feature type="compositionally biased region" description="Basic and acidic residues" evidence="6">
    <location>
        <begin position="450"/>
        <end position="459"/>
    </location>
</feature>
<evidence type="ECO:0000256" key="1">
    <source>
        <dbReference type="ARBA" id="ARBA00012513"/>
    </source>
</evidence>
<accession>A0A4V6AXV9</accession>
<dbReference type="InterPro" id="IPR000719">
    <property type="entry name" value="Prot_kinase_dom"/>
</dbReference>
<evidence type="ECO:0000313" key="8">
    <source>
        <dbReference type="EMBL" id="TKT09093.1"/>
    </source>
</evidence>
<keyword evidence="4 8" id="KW-0418">Kinase</keyword>
<comment type="caution">
    <text evidence="8">The sequence shown here is derived from an EMBL/GenBank/DDBJ whole genome shotgun (WGS) entry which is preliminary data.</text>
</comment>
<feature type="region of interest" description="Disordered" evidence="6">
    <location>
        <begin position="354"/>
        <end position="519"/>
    </location>
</feature>
<organism evidence="8 9">
    <name type="scientific">Streptomyces galbus</name>
    <dbReference type="NCBI Taxonomy" id="33898"/>
    <lineage>
        <taxon>Bacteria</taxon>
        <taxon>Bacillati</taxon>
        <taxon>Actinomycetota</taxon>
        <taxon>Actinomycetes</taxon>
        <taxon>Kitasatosporales</taxon>
        <taxon>Streptomycetaceae</taxon>
        <taxon>Streptomyces</taxon>
    </lineage>
</organism>
<dbReference type="InterPro" id="IPR011009">
    <property type="entry name" value="Kinase-like_dom_sf"/>
</dbReference>
<evidence type="ECO:0000256" key="3">
    <source>
        <dbReference type="ARBA" id="ARBA00022741"/>
    </source>
</evidence>
<dbReference type="GO" id="GO:0005524">
    <property type="term" value="F:ATP binding"/>
    <property type="evidence" value="ECO:0007669"/>
    <property type="project" value="UniProtKB-KW"/>
</dbReference>
<dbReference type="EMBL" id="SZPR01000012">
    <property type="protein sequence ID" value="TKT09093.1"/>
    <property type="molecule type" value="Genomic_DNA"/>
</dbReference>
<dbReference type="PANTHER" id="PTHR43671:SF13">
    <property type="entry name" value="SERINE_THREONINE-PROTEIN KINASE NEK2"/>
    <property type="match status" value="1"/>
</dbReference>
<feature type="compositionally biased region" description="Low complexity" evidence="6">
    <location>
        <begin position="464"/>
        <end position="505"/>
    </location>
</feature>
<keyword evidence="2" id="KW-0808">Transferase</keyword>
<feature type="compositionally biased region" description="Basic and acidic residues" evidence="6">
    <location>
        <begin position="422"/>
        <end position="432"/>
    </location>
</feature>
<keyword evidence="5" id="KW-0067">ATP-binding</keyword>
<evidence type="ECO:0000256" key="2">
    <source>
        <dbReference type="ARBA" id="ARBA00022679"/>
    </source>
</evidence>
<dbReference type="InterPro" id="IPR050660">
    <property type="entry name" value="NEK_Ser/Thr_kinase"/>
</dbReference>
<evidence type="ECO:0000259" key="7">
    <source>
        <dbReference type="PROSITE" id="PS50011"/>
    </source>
</evidence>
<dbReference type="SUPFAM" id="SSF56112">
    <property type="entry name" value="Protein kinase-like (PK-like)"/>
    <property type="match status" value="1"/>
</dbReference>
<proteinExistence type="predicted"/>
<dbReference type="Pfam" id="PF00069">
    <property type="entry name" value="Pkinase"/>
    <property type="match status" value="1"/>
</dbReference>
<evidence type="ECO:0000256" key="6">
    <source>
        <dbReference type="SAM" id="MobiDB-lite"/>
    </source>
</evidence>
<evidence type="ECO:0000256" key="5">
    <source>
        <dbReference type="ARBA" id="ARBA00022840"/>
    </source>
</evidence>
<protein>
    <recommendedName>
        <fullName evidence="1">non-specific serine/threonine protein kinase</fullName>
        <ecNumber evidence="1">2.7.11.1</ecNumber>
    </recommendedName>
</protein>
<dbReference type="EC" id="2.7.11.1" evidence="1"/>